<reference evidence="2" key="1">
    <citation type="journal article" date="2020" name="Cell">
        <title>Large-Scale Comparative Analyses of Tick Genomes Elucidate Their Genetic Diversity and Vector Capacities.</title>
        <authorList>
            <consortium name="Tick Genome and Microbiome Consortium (TIGMIC)"/>
            <person name="Jia N."/>
            <person name="Wang J."/>
            <person name="Shi W."/>
            <person name="Du L."/>
            <person name="Sun Y."/>
            <person name="Zhan W."/>
            <person name="Jiang J.F."/>
            <person name="Wang Q."/>
            <person name="Zhang B."/>
            <person name="Ji P."/>
            <person name="Bell-Sakyi L."/>
            <person name="Cui X.M."/>
            <person name="Yuan T.T."/>
            <person name="Jiang B.G."/>
            <person name="Yang W.F."/>
            <person name="Lam T.T."/>
            <person name="Chang Q.C."/>
            <person name="Ding S.J."/>
            <person name="Wang X.J."/>
            <person name="Zhu J.G."/>
            <person name="Ruan X.D."/>
            <person name="Zhao L."/>
            <person name="Wei J.T."/>
            <person name="Ye R.Z."/>
            <person name="Que T.C."/>
            <person name="Du C.H."/>
            <person name="Zhou Y.H."/>
            <person name="Cheng J.X."/>
            <person name="Dai P.F."/>
            <person name="Guo W.B."/>
            <person name="Han X.H."/>
            <person name="Huang E.J."/>
            <person name="Li L.F."/>
            <person name="Wei W."/>
            <person name="Gao Y.C."/>
            <person name="Liu J.Z."/>
            <person name="Shao H.Z."/>
            <person name="Wang X."/>
            <person name="Wang C.C."/>
            <person name="Yang T.C."/>
            <person name="Huo Q.B."/>
            <person name="Li W."/>
            <person name="Chen H.Y."/>
            <person name="Chen S.E."/>
            <person name="Zhou L.G."/>
            <person name="Ni X.B."/>
            <person name="Tian J.H."/>
            <person name="Sheng Y."/>
            <person name="Liu T."/>
            <person name="Pan Y.S."/>
            <person name="Xia L.Y."/>
            <person name="Li J."/>
            <person name="Zhao F."/>
            <person name="Cao W.C."/>
        </authorList>
    </citation>
    <scope>NUCLEOTIDE SEQUENCE</scope>
    <source>
        <strain evidence="2">Rmic-2018</strain>
    </source>
</reference>
<sequence length="159" mass="17912">MACQKKALRQRWAPGAIVRWNNKSFLESIRPQPTDGASFFVDWLNLVNGRWRLLEQDITNVLKPGFFLKHRWSNHGVLTVAEEYFVFPLFHPDFPAAVNYGGAGRLLADEILGGSYHEDAYDTNLLENQNNHSDSDSSNTPELLPNNVNSKVLLASLSA</sequence>
<accession>A0A9J6DX59</accession>
<evidence type="ECO:0000313" key="3">
    <source>
        <dbReference type="Proteomes" id="UP000821866"/>
    </source>
</evidence>
<reference evidence="2" key="2">
    <citation type="submission" date="2021-09" db="EMBL/GenBank/DDBJ databases">
        <authorList>
            <person name="Jia N."/>
            <person name="Wang J."/>
            <person name="Shi W."/>
            <person name="Du L."/>
            <person name="Sun Y."/>
            <person name="Zhan W."/>
            <person name="Jiang J."/>
            <person name="Wang Q."/>
            <person name="Zhang B."/>
            <person name="Ji P."/>
            <person name="Sakyi L.B."/>
            <person name="Cui X."/>
            <person name="Yuan T."/>
            <person name="Jiang B."/>
            <person name="Yang W."/>
            <person name="Lam T.T.-Y."/>
            <person name="Chang Q."/>
            <person name="Ding S."/>
            <person name="Wang X."/>
            <person name="Zhu J."/>
            <person name="Ruan X."/>
            <person name="Zhao L."/>
            <person name="Wei J."/>
            <person name="Que T."/>
            <person name="Du C."/>
            <person name="Cheng J."/>
            <person name="Dai P."/>
            <person name="Han X."/>
            <person name="Huang E."/>
            <person name="Gao Y."/>
            <person name="Liu J."/>
            <person name="Shao H."/>
            <person name="Ye R."/>
            <person name="Li L."/>
            <person name="Wei W."/>
            <person name="Wang X."/>
            <person name="Wang C."/>
            <person name="Huo Q."/>
            <person name="Li W."/>
            <person name="Guo W."/>
            <person name="Chen H."/>
            <person name="Chen S."/>
            <person name="Zhou L."/>
            <person name="Zhou L."/>
            <person name="Ni X."/>
            <person name="Tian J."/>
            <person name="Zhou Y."/>
            <person name="Sheng Y."/>
            <person name="Liu T."/>
            <person name="Pan Y."/>
            <person name="Xia L."/>
            <person name="Li J."/>
            <person name="Zhao F."/>
            <person name="Cao W."/>
        </authorList>
    </citation>
    <scope>NUCLEOTIDE SEQUENCE</scope>
    <source>
        <strain evidence="2">Rmic-2018</strain>
        <tissue evidence="2">Larvae</tissue>
    </source>
</reference>
<evidence type="ECO:0000313" key="2">
    <source>
        <dbReference type="EMBL" id="KAH8026498.1"/>
    </source>
</evidence>
<comment type="caution">
    <text evidence="2">The sequence shown here is derived from an EMBL/GenBank/DDBJ whole genome shotgun (WGS) entry which is preliminary data.</text>
</comment>
<organism evidence="2 3">
    <name type="scientific">Rhipicephalus microplus</name>
    <name type="common">Cattle tick</name>
    <name type="synonym">Boophilus microplus</name>
    <dbReference type="NCBI Taxonomy" id="6941"/>
    <lineage>
        <taxon>Eukaryota</taxon>
        <taxon>Metazoa</taxon>
        <taxon>Ecdysozoa</taxon>
        <taxon>Arthropoda</taxon>
        <taxon>Chelicerata</taxon>
        <taxon>Arachnida</taxon>
        <taxon>Acari</taxon>
        <taxon>Parasitiformes</taxon>
        <taxon>Ixodida</taxon>
        <taxon>Ixodoidea</taxon>
        <taxon>Ixodidae</taxon>
        <taxon>Rhipicephalinae</taxon>
        <taxon>Rhipicephalus</taxon>
        <taxon>Boophilus</taxon>
    </lineage>
</organism>
<evidence type="ECO:0000313" key="1">
    <source>
        <dbReference type="EMBL" id="KAH7950634.1"/>
    </source>
</evidence>
<dbReference type="VEuPathDB" id="VectorBase:LOC119168406"/>
<dbReference type="EMBL" id="JABSTU010005022">
    <property type="protein sequence ID" value="KAH7950634.1"/>
    <property type="molecule type" value="Genomic_DNA"/>
</dbReference>
<gene>
    <name evidence="2" type="ORF">HPB51_020990</name>
    <name evidence="1" type="ORF">HPB51_028335</name>
</gene>
<protein>
    <submittedName>
        <fullName evidence="2">Uncharacterized protein</fullName>
    </submittedName>
</protein>
<proteinExistence type="predicted"/>
<dbReference type="EMBL" id="JABSTU010000007">
    <property type="protein sequence ID" value="KAH8026498.1"/>
    <property type="molecule type" value="Genomic_DNA"/>
</dbReference>
<dbReference type="AlphaFoldDB" id="A0A9J6DX59"/>
<keyword evidence="3" id="KW-1185">Reference proteome</keyword>
<dbReference type="Proteomes" id="UP000821866">
    <property type="component" value="Unassembled WGS sequence"/>
</dbReference>
<name>A0A9J6DX59_RHIMP</name>